<keyword evidence="2" id="KW-1185">Reference proteome</keyword>
<gene>
    <name evidence="1" type="ORF">DHETER_LOCUS2625</name>
</gene>
<comment type="caution">
    <text evidence="1">The sequence shown here is derived from an EMBL/GenBank/DDBJ whole genome shotgun (WGS) entry which is preliminary data.</text>
</comment>
<proteinExistence type="predicted"/>
<reference evidence="1" key="1">
    <citation type="submission" date="2021-06" db="EMBL/GenBank/DDBJ databases">
        <authorList>
            <person name="Kallberg Y."/>
            <person name="Tangrot J."/>
            <person name="Rosling A."/>
        </authorList>
    </citation>
    <scope>NUCLEOTIDE SEQUENCE</scope>
    <source>
        <strain evidence="1">IL203A</strain>
    </source>
</reference>
<evidence type="ECO:0000313" key="2">
    <source>
        <dbReference type="Proteomes" id="UP000789702"/>
    </source>
</evidence>
<organism evidence="1 2">
    <name type="scientific">Dentiscutata heterogama</name>
    <dbReference type="NCBI Taxonomy" id="1316150"/>
    <lineage>
        <taxon>Eukaryota</taxon>
        <taxon>Fungi</taxon>
        <taxon>Fungi incertae sedis</taxon>
        <taxon>Mucoromycota</taxon>
        <taxon>Glomeromycotina</taxon>
        <taxon>Glomeromycetes</taxon>
        <taxon>Diversisporales</taxon>
        <taxon>Gigasporaceae</taxon>
        <taxon>Dentiscutata</taxon>
    </lineage>
</organism>
<accession>A0ACA9KW24</accession>
<sequence>MSINFVRCLMAEPSAPPISQVSVMNVDQLNAQQLPRQPQPPYYPAQSQLPVPPTMAEVQPPPPGLPPRPVDFSTQQSYDLAPPPPFRAAIPTSLPQLPQIPQPPQPPQPIGSIKEGSTPTKTDITTPPPISSQVPIPKKPPQMKKSTQPLHLLLLECCKEYITGNLTTKSEEDIKELLNDRKKLHADLQLYCTDVILTSARDRILNELDE</sequence>
<evidence type="ECO:0000313" key="1">
    <source>
        <dbReference type="EMBL" id="CAG8492606.1"/>
    </source>
</evidence>
<protein>
    <submittedName>
        <fullName evidence="1">2274_t:CDS:1</fullName>
    </submittedName>
</protein>
<dbReference type="EMBL" id="CAJVPU010001975">
    <property type="protein sequence ID" value="CAG8492606.1"/>
    <property type="molecule type" value="Genomic_DNA"/>
</dbReference>
<feature type="non-terminal residue" evidence="1">
    <location>
        <position position="210"/>
    </location>
</feature>
<name>A0ACA9KW24_9GLOM</name>
<dbReference type="Proteomes" id="UP000789702">
    <property type="component" value="Unassembled WGS sequence"/>
</dbReference>